<dbReference type="AlphaFoldDB" id="D7UBU7"/>
<keyword evidence="2" id="KW-1185">Reference proteome</keyword>
<dbReference type="EMBL" id="FN596753">
    <property type="protein sequence ID" value="CBI40212.3"/>
    <property type="molecule type" value="Genomic_DNA"/>
</dbReference>
<name>D7UBU7_VITVI</name>
<gene>
    <name evidence="1" type="ordered locus">VIT_13s0074g00380</name>
</gene>
<protein>
    <submittedName>
        <fullName evidence="1">Uncharacterized protein</fullName>
    </submittedName>
</protein>
<accession>D7UBU7</accession>
<evidence type="ECO:0000313" key="1">
    <source>
        <dbReference type="EMBL" id="CBI40212.3"/>
    </source>
</evidence>
<dbReference type="Proteomes" id="UP000009183">
    <property type="component" value="Chromosome 13"/>
</dbReference>
<dbReference type="InParanoid" id="D7UBU7"/>
<organism evidence="1 2">
    <name type="scientific">Vitis vinifera</name>
    <name type="common">Grape</name>
    <dbReference type="NCBI Taxonomy" id="29760"/>
    <lineage>
        <taxon>Eukaryota</taxon>
        <taxon>Viridiplantae</taxon>
        <taxon>Streptophyta</taxon>
        <taxon>Embryophyta</taxon>
        <taxon>Tracheophyta</taxon>
        <taxon>Spermatophyta</taxon>
        <taxon>Magnoliopsida</taxon>
        <taxon>eudicotyledons</taxon>
        <taxon>Gunneridae</taxon>
        <taxon>Pentapetalae</taxon>
        <taxon>rosids</taxon>
        <taxon>Vitales</taxon>
        <taxon>Vitaceae</taxon>
        <taxon>Viteae</taxon>
        <taxon>Vitis</taxon>
    </lineage>
</organism>
<dbReference type="HOGENOM" id="CLU_2982974_0_0_1"/>
<proteinExistence type="predicted"/>
<dbReference type="PaxDb" id="29760-VIT_13s0074g00380.t01"/>
<sequence length="58" mass="6826">MGRFFYGERGRGYEDGWEGKLRKKKEEKERRYLVRGGKLRRNTGLQAGKRMVEMGVSS</sequence>
<reference evidence="2" key="1">
    <citation type="journal article" date="2007" name="Nature">
        <title>The grapevine genome sequence suggests ancestral hexaploidization in major angiosperm phyla.</title>
        <authorList>
            <consortium name="The French-Italian Public Consortium for Grapevine Genome Characterization."/>
            <person name="Jaillon O."/>
            <person name="Aury J.-M."/>
            <person name="Noel B."/>
            <person name="Policriti A."/>
            <person name="Clepet C."/>
            <person name="Casagrande A."/>
            <person name="Choisne N."/>
            <person name="Aubourg S."/>
            <person name="Vitulo N."/>
            <person name="Jubin C."/>
            <person name="Vezzi A."/>
            <person name="Legeai F."/>
            <person name="Hugueney P."/>
            <person name="Dasilva C."/>
            <person name="Horner D."/>
            <person name="Mica E."/>
            <person name="Jublot D."/>
            <person name="Poulain J."/>
            <person name="Bruyere C."/>
            <person name="Billault A."/>
            <person name="Segurens B."/>
            <person name="Gouyvenoux M."/>
            <person name="Ugarte E."/>
            <person name="Cattonaro F."/>
            <person name="Anthouard V."/>
            <person name="Vico V."/>
            <person name="Del Fabbro C."/>
            <person name="Alaux M."/>
            <person name="Di Gaspero G."/>
            <person name="Dumas V."/>
            <person name="Felice N."/>
            <person name="Paillard S."/>
            <person name="Juman I."/>
            <person name="Moroldo M."/>
            <person name="Scalabrin S."/>
            <person name="Canaguier A."/>
            <person name="Le Clainche I."/>
            <person name="Malacrida G."/>
            <person name="Durand E."/>
            <person name="Pesole G."/>
            <person name="Laucou V."/>
            <person name="Chatelet P."/>
            <person name="Merdinoglu D."/>
            <person name="Delledonne M."/>
            <person name="Pezzotti M."/>
            <person name="Lecharny A."/>
            <person name="Scarpelli C."/>
            <person name="Artiguenave F."/>
            <person name="Pe M.E."/>
            <person name="Valle G."/>
            <person name="Morgante M."/>
            <person name="Caboche M."/>
            <person name="Adam-Blondon A.-F."/>
            <person name="Weissenbach J."/>
            <person name="Quetier F."/>
            <person name="Wincker P."/>
        </authorList>
    </citation>
    <scope>NUCLEOTIDE SEQUENCE [LARGE SCALE GENOMIC DNA]</scope>
    <source>
        <strain evidence="2">cv. Pinot noir / PN40024</strain>
    </source>
</reference>
<evidence type="ECO:0000313" key="2">
    <source>
        <dbReference type="Proteomes" id="UP000009183"/>
    </source>
</evidence>